<gene>
    <name evidence="2" type="ORF">DKG74_00215</name>
</gene>
<dbReference type="Pfam" id="PF13417">
    <property type="entry name" value="GST_N_3"/>
    <property type="match status" value="1"/>
</dbReference>
<dbReference type="Pfam" id="PF13410">
    <property type="entry name" value="GST_C_2"/>
    <property type="match status" value="1"/>
</dbReference>
<dbReference type="PROSITE" id="PS50404">
    <property type="entry name" value="GST_NTER"/>
    <property type="match status" value="1"/>
</dbReference>
<keyword evidence="3" id="KW-1185">Reference proteome</keyword>
<dbReference type="PANTHER" id="PTHR44051">
    <property type="entry name" value="GLUTATHIONE S-TRANSFERASE-RELATED"/>
    <property type="match status" value="1"/>
</dbReference>
<evidence type="ECO:0000313" key="2">
    <source>
        <dbReference type="EMBL" id="PWR25445.1"/>
    </source>
</evidence>
<sequence>MIALHDYDLSAEGYAVRLFLALLGLDYRLLPVEFYPAREHEGEEFRALSPMASLPVLVDGDLVLTEVAGILSYLAARHGGADWYPAGDAAQLGRIGDGLALSARLAATAGAVRLADGMMLPLDGAAARAEAKRLLRVIDERLWFGEAAGDDWLCPGPRPSIADIACFPHIVLAEEGDIPLIDYPAIRRWLDRVRRLPGFVVMPGVFGA</sequence>
<evidence type="ECO:0000259" key="1">
    <source>
        <dbReference type="PROSITE" id="PS50404"/>
    </source>
</evidence>
<keyword evidence="2" id="KW-0808">Transferase</keyword>
<dbReference type="SFLD" id="SFLDS00019">
    <property type="entry name" value="Glutathione_Transferase_(cytos"/>
    <property type="match status" value="1"/>
</dbReference>
<feature type="domain" description="GST N-terminal" evidence="1">
    <location>
        <begin position="1"/>
        <end position="82"/>
    </location>
</feature>
<organism evidence="2 3">
    <name type="scientific">Zavarzinia aquatilis</name>
    <dbReference type="NCBI Taxonomy" id="2211142"/>
    <lineage>
        <taxon>Bacteria</taxon>
        <taxon>Pseudomonadati</taxon>
        <taxon>Pseudomonadota</taxon>
        <taxon>Alphaproteobacteria</taxon>
        <taxon>Rhodospirillales</taxon>
        <taxon>Zavarziniaceae</taxon>
        <taxon>Zavarzinia</taxon>
    </lineage>
</organism>
<dbReference type="SUPFAM" id="SSF52833">
    <property type="entry name" value="Thioredoxin-like"/>
    <property type="match status" value="1"/>
</dbReference>
<accession>A0A317EJM5</accession>
<dbReference type="SUPFAM" id="SSF47616">
    <property type="entry name" value="GST C-terminal domain-like"/>
    <property type="match status" value="1"/>
</dbReference>
<dbReference type="EMBL" id="QGLE01000001">
    <property type="protein sequence ID" value="PWR25445.1"/>
    <property type="molecule type" value="Genomic_DNA"/>
</dbReference>
<dbReference type="InterPro" id="IPR004045">
    <property type="entry name" value="Glutathione_S-Trfase_N"/>
</dbReference>
<dbReference type="Proteomes" id="UP000245461">
    <property type="component" value="Unassembled WGS sequence"/>
</dbReference>
<dbReference type="Gene3D" id="3.40.30.10">
    <property type="entry name" value="Glutaredoxin"/>
    <property type="match status" value="1"/>
</dbReference>
<dbReference type="OrthoDB" id="9810080at2"/>
<dbReference type="RefSeq" id="WP_109901445.1">
    <property type="nucleotide sequence ID" value="NZ_QGLE01000001.1"/>
</dbReference>
<evidence type="ECO:0000313" key="3">
    <source>
        <dbReference type="Proteomes" id="UP000245461"/>
    </source>
</evidence>
<proteinExistence type="predicted"/>
<dbReference type="GO" id="GO:0016740">
    <property type="term" value="F:transferase activity"/>
    <property type="evidence" value="ECO:0007669"/>
    <property type="project" value="UniProtKB-KW"/>
</dbReference>
<comment type="caution">
    <text evidence="2">The sequence shown here is derived from an EMBL/GenBank/DDBJ whole genome shotgun (WGS) entry which is preliminary data.</text>
</comment>
<dbReference type="Gene3D" id="1.20.1050.10">
    <property type="match status" value="1"/>
</dbReference>
<protein>
    <submittedName>
        <fullName evidence="2">Glutathione S-transferase</fullName>
    </submittedName>
</protein>
<dbReference type="PANTHER" id="PTHR44051:SF8">
    <property type="entry name" value="GLUTATHIONE S-TRANSFERASE GSTA"/>
    <property type="match status" value="1"/>
</dbReference>
<dbReference type="InterPro" id="IPR036249">
    <property type="entry name" value="Thioredoxin-like_sf"/>
</dbReference>
<name>A0A317EJM5_9PROT</name>
<dbReference type="AlphaFoldDB" id="A0A317EJM5"/>
<reference evidence="2 3" key="1">
    <citation type="submission" date="2018-05" db="EMBL/GenBank/DDBJ databases">
        <title>Zavarzinia sp. HR-AS.</title>
        <authorList>
            <person name="Lee Y."/>
            <person name="Jeon C.O."/>
        </authorList>
    </citation>
    <scope>NUCLEOTIDE SEQUENCE [LARGE SCALE GENOMIC DNA]</scope>
    <source>
        <strain evidence="2 3">HR-AS</strain>
    </source>
</reference>
<dbReference type="InterPro" id="IPR040079">
    <property type="entry name" value="Glutathione_S-Trfase"/>
</dbReference>
<dbReference type="InterPro" id="IPR036282">
    <property type="entry name" value="Glutathione-S-Trfase_C_sf"/>
</dbReference>